<evidence type="ECO:0000313" key="12">
    <source>
        <dbReference type="EMBL" id="TRY14523.1"/>
    </source>
</evidence>
<dbReference type="PANTHER" id="PTHR34501:SF9">
    <property type="entry name" value="MAJOR OUTER MEMBRANE PROTEIN P.IA"/>
    <property type="match status" value="1"/>
</dbReference>
<evidence type="ECO:0000256" key="5">
    <source>
        <dbReference type="ARBA" id="ARBA00022692"/>
    </source>
</evidence>
<feature type="signal peptide" evidence="11">
    <location>
        <begin position="1"/>
        <end position="17"/>
    </location>
</feature>
<evidence type="ECO:0000256" key="2">
    <source>
        <dbReference type="ARBA" id="ARBA00011233"/>
    </source>
</evidence>
<evidence type="ECO:0000256" key="10">
    <source>
        <dbReference type="ARBA" id="ARBA00023237"/>
    </source>
</evidence>
<proteinExistence type="predicted"/>
<sequence length="357" mass="39409">MTALPFGLCVLSMSVSAAETPTLEQQVDALNKRIEQLEGSSISPSQFENSQVSLYGSFRPTLVYNAEKSNDKDDWDIGDALSRIGIKASTEFADGWSAIAQGEWSVDIANNGNLGNARLAYLGIASPYGQVAFGKQRPAQYTLVEEYLDIFNHASSPFAFDSNGPFFVNNFATYKLNLNEFTFMAAAQVNGDKDTHLYNSGLAFDKDNLHIGIAYLDQNTSDVFGGTDVDGDKDTWAGSVAYSFDNGLYLAAAYADVDYSYDIAGLSKSGSTLDTALAYPIAEHYKVKLGYFDYDDGKNALLTQSYDGYNTTLEWTPVDNIRLHLEYLVRNYDQKNDDQTITIGFRYDFNLVWGNGN</sequence>
<reference evidence="13" key="1">
    <citation type="submission" date="2019-07" db="EMBL/GenBank/DDBJ databases">
        <title>Shewanella sp. YLB-08 draft genomic sequence.</title>
        <authorList>
            <person name="Yu L."/>
        </authorList>
    </citation>
    <scope>NUCLEOTIDE SEQUENCE [LARGE SCALE GENOMIC DNA]</scope>
    <source>
        <strain evidence="13">JCM 20706</strain>
    </source>
</reference>
<keyword evidence="8" id="KW-0626">Porin</keyword>
<dbReference type="GO" id="GO:0015288">
    <property type="term" value="F:porin activity"/>
    <property type="evidence" value="ECO:0007669"/>
    <property type="project" value="UniProtKB-KW"/>
</dbReference>
<dbReference type="OrthoDB" id="784582at2"/>
<feature type="chain" id="PRO_5021907839" evidence="11">
    <location>
        <begin position="18"/>
        <end position="357"/>
    </location>
</feature>
<evidence type="ECO:0000256" key="7">
    <source>
        <dbReference type="ARBA" id="ARBA00023065"/>
    </source>
</evidence>
<dbReference type="AlphaFoldDB" id="A0A553JPY9"/>
<comment type="subcellular location">
    <subcellularLocation>
        <location evidence="1">Cell outer membrane</location>
        <topology evidence="1">Multi-pass membrane protein</topology>
    </subcellularLocation>
</comment>
<dbReference type="GO" id="GO:0006811">
    <property type="term" value="P:monoatomic ion transport"/>
    <property type="evidence" value="ECO:0007669"/>
    <property type="project" value="UniProtKB-KW"/>
</dbReference>
<keyword evidence="7" id="KW-0406">Ion transport</keyword>
<dbReference type="EMBL" id="VKGK01000010">
    <property type="protein sequence ID" value="TRY14523.1"/>
    <property type="molecule type" value="Genomic_DNA"/>
</dbReference>
<dbReference type="GO" id="GO:0009279">
    <property type="term" value="C:cell outer membrane"/>
    <property type="evidence" value="ECO:0007669"/>
    <property type="project" value="UniProtKB-SubCell"/>
</dbReference>
<name>A0A553JPY9_SHEHA</name>
<dbReference type="GO" id="GO:0046930">
    <property type="term" value="C:pore complex"/>
    <property type="evidence" value="ECO:0007669"/>
    <property type="project" value="UniProtKB-KW"/>
</dbReference>
<keyword evidence="4" id="KW-1134">Transmembrane beta strand</keyword>
<dbReference type="InterPro" id="IPR050298">
    <property type="entry name" value="Gram-neg_bact_OMP"/>
</dbReference>
<evidence type="ECO:0000256" key="6">
    <source>
        <dbReference type="ARBA" id="ARBA00022729"/>
    </source>
</evidence>
<gene>
    <name evidence="12" type="ORF">FN961_10185</name>
</gene>
<comment type="subunit">
    <text evidence="2">Homotrimer.</text>
</comment>
<evidence type="ECO:0000256" key="8">
    <source>
        <dbReference type="ARBA" id="ARBA00023114"/>
    </source>
</evidence>
<organism evidence="12 13">
    <name type="scientific">Shewanella hanedai</name>
    <name type="common">Alteromonas hanedai</name>
    <dbReference type="NCBI Taxonomy" id="25"/>
    <lineage>
        <taxon>Bacteria</taxon>
        <taxon>Pseudomonadati</taxon>
        <taxon>Pseudomonadota</taxon>
        <taxon>Gammaproteobacteria</taxon>
        <taxon>Alteromonadales</taxon>
        <taxon>Shewanellaceae</taxon>
        <taxon>Shewanella</taxon>
    </lineage>
</organism>
<evidence type="ECO:0000256" key="11">
    <source>
        <dbReference type="SAM" id="SignalP"/>
    </source>
</evidence>
<keyword evidence="10" id="KW-0998">Cell outer membrane</keyword>
<keyword evidence="5" id="KW-0812">Transmembrane</keyword>
<dbReference type="Gene3D" id="2.40.160.10">
    <property type="entry name" value="Porin"/>
    <property type="match status" value="1"/>
</dbReference>
<dbReference type="CDD" id="cd00342">
    <property type="entry name" value="gram_neg_porins"/>
    <property type="match status" value="1"/>
</dbReference>
<keyword evidence="13" id="KW-1185">Reference proteome</keyword>
<keyword evidence="6 11" id="KW-0732">Signal</keyword>
<keyword evidence="9" id="KW-0472">Membrane</keyword>
<protein>
    <submittedName>
        <fullName evidence="12">Porin</fullName>
    </submittedName>
</protein>
<comment type="caution">
    <text evidence="12">The sequence shown here is derived from an EMBL/GenBank/DDBJ whole genome shotgun (WGS) entry which is preliminary data.</text>
</comment>
<keyword evidence="3" id="KW-0813">Transport</keyword>
<evidence type="ECO:0000256" key="4">
    <source>
        <dbReference type="ARBA" id="ARBA00022452"/>
    </source>
</evidence>
<dbReference type="Proteomes" id="UP000318126">
    <property type="component" value="Unassembled WGS sequence"/>
</dbReference>
<dbReference type="SUPFAM" id="SSF56935">
    <property type="entry name" value="Porins"/>
    <property type="match status" value="1"/>
</dbReference>
<evidence type="ECO:0000313" key="13">
    <source>
        <dbReference type="Proteomes" id="UP000318126"/>
    </source>
</evidence>
<evidence type="ECO:0000256" key="3">
    <source>
        <dbReference type="ARBA" id="ARBA00022448"/>
    </source>
</evidence>
<dbReference type="InterPro" id="IPR033900">
    <property type="entry name" value="Gram_neg_porin_domain"/>
</dbReference>
<dbReference type="InterPro" id="IPR023614">
    <property type="entry name" value="Porin_dom_sf"/>
</dbReference>
<accession>A0A553JPY9</accession>
<evidence type="ECO:0000256" key="9">
    <source>
        <dbReference type="ARBA" id="ARBA00023136"/>
    </source>
</evidence>
<evidence type="ECO:0000256" key="1">
    <source>
        <dbReference type="ARBA" id="ARBA00004571"/>
    </source>
</evidence>
<dbReference type="PANTHER" id="PTHR34501">
    <property type="entry name" value="PROTEIN YDDL-RELATED"/>
    <property type="match status" value="1"/>
</dbReference>